<feature type="compositionally biased region" description="Polar residues" evidence="1">
    <location>
        <begin position="88"/>
        <end position="105"/>
    </location>
</feature>
<name>A0A9X3WWS6_9BACI</name>
<feature type="compositionally biased region" description="Basic and acidic residues" evidence="1">
    <location>
        <begin position="111"/>
        <end position="127"/>
    </location>
</feature>
<sequence>MDRKEYKEENIESLLSQLPVVNDDMDRNDLYQKVSARLSTNKSFAWTKFKWIIPTFAALTVLFLLVLLIPPFVNQSNEYSKEADMQTGEASSANSDTGSTASNSTLEEEATIEKADQTEESERIGLTSDEKPDFVSHVLNQTIDGMSFIQSGVLDTNAQYLIPISFRVPSGYTRMELYNRLPQMIQEEEWGVYAFPLNRVSFTLNKGEEQVTMRIPEKYSLNEGYQKLYVDLLSYMFTPLKVSKVKIEQTGNETANFGMYGNVNEIELEPLGKQSYFVYQVSENKPQFLVAVPQDKESTLEEALQFMQVPVDTPNISPSIQKEMLFTVETYDQMKRAKITVSNQTKLRNNQTSLNMIESIMMTAKSYGYETVTFDLPIQKIGPYEFTEELPVPVAANPMPFTE</sequence>
<feature type="region of interest" description="Disordered" evidence="1">
    <location>
        <begin position="83"/>
        <end position="127"/>
    </location>
</feature>
<evidence type="ECO:0008006" key="5">
    <source>
        <dbReference type="Google" id="ProtNLM"/>
    </source>
</evidence>
<accession>A0A9X3WWS6</accession>
<dbReference type="RefSeq" id="WP_272436630.1">
    <property type="nucleotide sequence ID" value="NZ_JAMQKB010000008.1"/>
</dbReference>
<keyword evidence="4" id="KW-1185">Reference proteome</keyword>
<dbReference type="AlphaFoldDB" id="A0A9X3WWS6"/>
<evidence type="ECO:0000256" key="1">
    <source>
        <dbReference type="SAM" id="MobiDB-lite"/>
    </source>
</evidence>
<proteinExistence type="predicted"/>
<gene>
    <name evidence="3" type="ORF">NC797_09930</name>
</gene>
<feature type="transmembrane region" description="Helical" evidence="2">
    <location>
        <begin position="51"/>
        <end position="73"/>
    </location>
</feature>
<evidence type="ECO:0000313" key="3">
    <source>
        <dbReference type="EMBL" id="MDC3424829.1"/>
    </source>
</evidence>
<keyword evidence="2" id="KW-1133">Transmembrane helix</keyword>
<protein>
    <recommendedName>
        <fullName evidence="5">Sigma-X negative effector</fullName>
    </recommendedName>
</protein>
<reference evidence="3" key="1">
    <citation type="submission" date="2022-06" db="EMBL/GenBank/DDBJ databases">
        <title>Aquibacillus sp. a new bacterium isolated from soil saline samples.</title>
        <authorList>
            <person name="Galisteo C."/>
            <person name="De La Haba R."/>
            <person name="Sanchez-Porro C."/>
            <person name="Ventosa A."/>
        </authorList>
    </citation>
    <scope>NUCLEOTIDE SEQUENCE</scope>
    <source>
        <strain evidence="3">3ASR75-11</strain>
    </source>
</reference>
<dbReference type="Proteomes" id="UP001145050">
    <property type="component" value="Unassembled WGS sequence"/>
</dbReference>
<organism evidence="3 4">
    <name type="scientific">Terrihalobacillus insolitus</name>
    <dbReference type="NCBI Taxonomy" id="2950438"/>
    <lineage>
        <taxon>Bacteria</taxon>
        <taxon>Bacillati</taxon>
        <taxon>Bacillota</taxon>
        <taxon>Bacilli</taxon>
        <taxon>Bacillales</taxon>
        <taxon>Bacillaceae</taxon>
        <taxon>Terrihalobacillus</taxon>
    </lineage>
</organism>
<evidence type="ECO:0000313" key="4">
    <source>
        <dbReference type="Proteomes" id="UP001145050"/>
    </source>
</evidence>
<evidence type="ECO:0000256" key="2">
    <source>
        <dbReference type="SAM" id="Phobius"/>
    </source>
</evidence>
<keyword evidence="2" id="KW-0472">Membrane</keyword>
<keyword evidence="2" id="KW-0812">Transmembrane</keyword>
<dbReference type="EMBL" id="JAMQKB010000008">
    <property type="protein sequence ID" value="MDC3424829.1"/>
    <property type="molecule type" value="Genomic_DNA"/>
</dbReference>
<comment type="caution">
    <text evidence="3">The sequence shown here is derived from an EMBL/GenBank/DDBJ whole genome shotgun (WGS) entry which is preliminary data.</text>
</comment>